<comment type="caution">
    <text evidence="2">The sequence shown here is derived from an EMBL/GenBank/DDBJ whole genome shotgun (WGS) entry which is preliminary data.</text>
</comment>
<keyword evidence="3" id="KW-1185">Reference proteome</keyword>
<dbReference type="Proteomes" id="UP000265520">
    <property type="component" value="Unassembled WGS sequence"/>
</dbReference>
<evidence type="ECO:0000313" key="2">
    <source>
        <dbReference type="EMBL" id="MCI16020.1"/>
    </source>
</evidence>
<dbReference type="EMBL" id="LXQA010099046">
    <property type="protein sequence ID" value="MCI16020.1"/>
    <property type="molecule type" value="Genomic_DNA"/>
</dbReference>
<feature type="non-terminal residue" evidence="2">
    <location>
        <position position="87"/>
    </location>
</feature>
<evidence type="ECO:0000256" key="1">
    <source>
        <dbReference type="SAM" id="MobiDB-lite"/>
    </source>
</evidence>
<reference evidence="2 3" key="1">
    <citation type="journal article" date="2018" name="Front. Plant Sci.">
        <title>Red Clover (Trifolium pratense) and Zigzag Clover (T. medium) - A Picture of Genomic Similarities and Differences.</title>
        <authorList>
            <person name="Dluhosova J."/>
            <person name="Istvanek J."/>
            <person name="Nedelnik J."/>
            <person name="Repkova J."/>
        </authorList>
    </citation>
    <scope>NUCLEOTIDE SEQUENCE [LARGE SCALE GENOMIC DNA]</scope>
    <source>
        <strain evidence="3">cv. 10/8</strain>
        <tissue evidence="2">Leaf</tissue>
    </source>
</reference>
<feature type="region of interest" description="Disordered" evidence="1">
    <location>
        <begin position="64"/>
        <end position="87"/>
    </location>
</feature>
<organism evidence="2 3">
    <name type="scientific">Trifolium medium</name>
    <dbReference type="NCBI Taxonomy" id="97028"/>
    <lineage>
        <taxon>Eukaryota</taxon>
        <taxon>Viridiplantae</taxon>
        <taxon>Streptophyta</taxon>
        <taxon>Embryophyta</taxon>
        <taxon>Tracheophyta</taxon>
        <taxon>Spermatophyta</taxon>
        <taxon>Magnoliopsida</taxon>
        <taxon>eudicotyledons</taxon>
        <taxon>Gunneridae</taxon>
        <taxon>Pentapetalae</taxon>
        <taxon>rosids</taxon>
        <taxon>fabids</taxon>
        <taxon>Fabales</taxon>
        <taxon>Fabaceae</taxon>
        <taxon>Papilionoideae</taxon>
        <taxon>50 kb inversion clade</taxon>
        <taxon>NPAAA clade</taxon>
        <taxon>Hologalegina</taxon>
        <taxon>IRL clade</taxon>
        <taxon>Trifolieae</taxon>
        <taxon>Trifolium</taxon>
    </lineage>
</organism>
<proteinExistence type="predicted"/>
<sequence length="87" mass="9609">MAFSWSSEDPCGDCPAWGLKAGNFPSGQRGWGRKSPCGRFGDGELWGFTGIGMENVGICRDGDGERKLPETGNGDRDGEHFRWRRIE</sequence>
<dbReference type="AlphaFoldDB" id="A0A392PX40"/>
<evidence type="ECO:0000313" key="3">
    <source>
        <dbReference type="Proteomes" id="UP000265520"/>
    </source>
</evidence>
<protein>
    <submittedName>
        <fullName evidence="2">Uncharacterized protein</fullName>
    </submittedName>
</protein>
<accession>A0A392PX40</accession>
<name>A0A392PX40_9FABA</name>